<comment type="caution">
    <text evidence="2">The sequence shown here is derived from an EMBL/GenBank/DDBJ whole genome shotgun (WGS) entry which is preliminary data.</text>
</comment>
<dbReference type="CDD" id="cd00761">
    <property type="entry name" value="Glyco_tranf_GTA_type"/>
    <property type="match status" value="1"/>
</dbReference>
<gene>
    <name evidence="2" type="ORF">EAX61_11835</name>
</gene>
<organism evidence="2 3">
    <name type="scientific">Dokdonia sinensis</name>
    <dbReference type="NCBI Taxonomy" id="2479847"/>
    <lineage>
        <taxon>Bacteria</taxon>
        <taxon>Pseudomonadati</taxon>
        <taxon>Bacteroidota</taxon>
        <taxon>Flavobacteriia</taxon>
        <taxon>Flavobacteriales</taxon>
        <taxon>Flavobacteriaceae</taxon>
        <taxon>Dokdonia</taxon>
    </lineage>
</organism>
<dbReference type="Proteomes" id="UP000281985">
    <property type="component" value="Unassembled WGS sequence"/>
</dbReference>
<evidence type="ECO:0000313" key="3">
    <source>
        <dbReference type="Proteomes" id="UP000281985"/>
    </source>
</evidence>
<dbReference type="OrthoDB" id="597270at2"/>
<dbReference type="AlphaFoldDB" id="A0A3M0FXF9"/>
<protein>
    <submittedName>
        <fullName evidence="2">Glycosyltransferase family 2 protein</fullName>
    </submittedName>
</protein>
<dbReference type="PANTHER" id="PTHR43685:SF2">
    <property type="entry name" value="GLYCOSYLTRANSFERASE 2-LIKE DOMAIN-CONTAINING PROTEIN"/>
    <property type="match status" value="1"/>
</dbReference>
<accession>A0A3M0FXF9</accession>
<dbReference type="InterPro" id="IPR050834">
    <property type="entry name" value="Glycosyltransf_2"/>
</dbReference>
<dbReference type="GO" id="GO:0016740">
    <property type="term" value="F:transferase activity"/>
    <property type="evidence" value="ECO:0007669"/>
    <property type="project" value="UniProtKB-KW"/>
</dbReference>
<dbReference type="EMBL" id="REFV01000011">
    <property type="protein sequence ID" value="RMB57430.1"/>
    <property type="molecule type" value="Genomic_DNA"/>
</dbReference>
<evidence type="ECO:0000259" key="1">
    <source>
        <dbReference type="Pfam" id="PF00535"/>
    </source>
</evidence>
<feature type="domain" description="Glycosyltransferase 2-like" evidence="1">
    <location>
        <begin position="4"/>
        <end position="126"/>
    </location>
</feature>
<name>A0A3M0FXF9_9FLAO</name>
<dbReference type="RefSeq" id="WP_121917908.1">
    <property type="nucleotide sequence ID" value="NZ_REFV01000011.1"/>
</dbReference>
<proteinExistence type="predicted"/>
<dbReference type="InterPro" id="IPR029044">
    <property type="entry name" value="Nucleotide-diphossugar_trans"/>
</dbReference>
<dbReference type="PANTHER" id="PTHR43685">
    <property type="entry name" value="GLYCOSYLTRANSFERASE"/>
    <property type="match status" value="1"/>
</dbReference>
<evidence type="ECO:0000313" key="2">
    <source>
        <dbReference type="EMBL" id="RMB57430.1"/>
    </source>
</evidence>
<reference evidence="2 3" key="1">
    <citation type="submission" date="2018-10" db="EMBL/GenBank/DDBJ databases">
        <title>Dokdonia luteus sp. nov., isolated from sea water.</title>
        <authorList>
            <person name="Zhou L.Y."/>
            <person name="Du Z.J."/>
        </authorList>
    </citation>
    <scope>NUCLEOTIDE SEQUENCE [LARGE SCALE GENOMIC DNA]</scope>
    <source>
        <strain evidence="2 3">SH27</strain>
    </source>
</reference>
<dbReference type="Gene3D" id="3.90.550.10">
    <property type="entry name" value="Spore Coat Polysaccharide Biosynthesis Protein SpsA, Chain A"/>
    <property type="match status" value="1"/>
</dbReference>
<keyword evidence="2" id="KW-0808">Transferase</keyword>
<dbReference type="Pfam" id="PF00535">
    <property type="entry name" value="Glycos_transf_2"/>
    <property type="match status" value="1"/>
</dbReference>
<dbReference type="InterPro" id="IPR001173">
    <property type="entry name" value="Glyco_trans_2-like"/>
</dbReference>
<dbReference type="SUPFAM" id="SSF53448">
    <property type="entry name" value="Nucleotide-diphospho-sugar transferases"/>
    <property type="match status" value="1"/>
</dbReference>
<sequence length="282" mass="31729">MTVSAIIPCYNAEATITRAVESVLQQTAEIGEIIVVNDGSTDGSLAVLQKLKHTHRELVIIDQKNAGVSSARNTAIAMAKGAFILVLDADDYFEPTFVEKALKKFQDNDSYGAVMCGYVRVVNDKKILPYIPVAITLQSCLLHNGALSCLIFKKEAIVKAGGYDTSFKKGYEDWDLNIRILKNGYHYGIVNEILFNYTDTLDSRTYTANENDLALKLKIYEKYESDYREHGKYIYEQLHRKCNILLKDKQKIVDTTSFKLGHSITSIVSRIITPVKNLISKR</sequence>
<keyword evidence="3" id="KW-1185">Reference proteome</keyword>